<feature type="transmembrane region" description="Helical" evidence="7">
    <location>
        <begin position="59"/>
        <end position="81"/>
    </location>
</feature>
<dbReference type="eggNOG" id="COG0586">
    <property type="taxonomic scope" value="Bacteria"/>
</dbReference>
<evidence type="ECO:0000256" key="6">
    <source>
        <dbReference type="ARBA" id="ARBA00023136"/>
    </source>
</evidence>
<dbReference type="InterPro" id="IPR032816">
    <property type="entry name" value="VTT_dom"/>
</dbReference>
<evidence type="ECO:0000256" key="3">
    <source>
        <dbReference type="ARBA" id="ARBA00022475"/>
    </source>
</evidence>
<keyword evidence="3" id="KW-1003">Cell membrane</keyword>
<evidence type="ECO:0000313" key="9">
    <source>
        <dbReference type="EMBL" id="SEM13280.1"/>
    </source>
</evidence>
<dbReference type="AlphaFoldDB" id="A0A1H7VVS2"/>
<feature type="transmembrane region" description="Helical" evidence="7">
    <location>
        <begin position="147"/>
        <end position="167"/>
    </location>
</feature>
<keyword evidence="5 7" id="KW-1133">Transmembrane helix</keyword>
<dbReference type="Proteomes" id="UP000183015">
    <property type="component" value="Unassembled WGS sequence"/>
</dbReference>
<dbReference type="PANTHER" id="PTHR42709">
    <property type="entry name" value="ALKALINE PHOSPHATASE LIKE PROTEIN"/>
    <property type="match status" value="1"/>
</dbReference>
<keyword evidence="4 7" id="KW-0812">Transmembrane</keyword>
<evidence type="ECO:0000259" key="8">
    <source>
        <dbReference type="Pfam" id="PF09335"/>
    </source>
</evidence>
<dbReference type="EMBL" id="FOAZ01000019">
    <property type="protein sequence ID" value="SEM13280.1"/>
    <property type="molecule type" value="Genomic_DNA"/>
</dbReference>
<gene>
    <name evidence="9" type="ORF">SAMN05414137_11930</name>
</gene>
<organism evidence="9 10">
    <name type="scientific">Streptacidiphilus jiangxiensis</name>
    <dbReference type="NCBI Taxonomy" id="235985"/>
    <lineage>
        <taxon>Bacteria</taxon>
        <taxon>Bacillati</taxon>
        <taxon>Actinomycetota</taxon>
        <taxon>Actinomycetes</taxon>
        <taxon>Kitasatosporales</taxon>
        <taxon>Streptomycetaceae</taxon>
        <taxon>Streptacidiphilus</taxon>
    </lineage>
</organism>
<sequence>MVDSSGLPGPLAALQPLLDHYGYAALALLVALDNMLVPVPGQTLLIVAAVYAGTGRMNVLAVAVVAWIAAAAGAEIAYLLGRREGTRLITRFGRYVRLTPERYAKAEDFYRRRGSKVVVVARFVDVLRQTNGLLAGSNEMPHRRFTLWNAVGAAAWVAAWTALGYTAGTDIGPLYRQALRYQFVLLVAVALAIVCAVLRAWWRARKRQREES</sequence>
<feature type="transmembrane region" description="Helical" evidence="7">
    <location>
        <begin position="179"/>
        <end position="202"/>
    </location>
</feature>
<dbReference type="InterPro" id="IPR051311">
    <property type="entry name" value="DedA_domain"/>
</dbReference>
<comment type="subcellular location">
    <subcellularLocation>
        <location evidence="1">Cell membrane</location>
        <topology evidence="1">Multi-pass membrane protein</topology>
    </subcellularLocation>
</comment>
<proteinExistence type="inferred from homology"/>
<dbReference type="RefSeq" id="WP_236656605.1">
    <property type="nucleotide sequence ID" value="NZ_BBPN01000047.1"/>
</dbReference>
<evidence type="ECO:0000256" key="2">
    <source>
        <dbReference type="ARBA" id="ARBA00010792"/>
    </source>
</evidence>
<dbReference type="STRING" id="235985.SAMN05414137_11930"/>
<name>A0A1H7VVS2_STRJI</name>
<evidence type="ECO:0000256" key="5">
    <source>
        <dbReference type="ARBA" id="ARBA00022989"/>
    </source>
</evidence>
<keyword evidence="10" id="KW-1185">Reference proteome</keyword>
<protein>
    <submittedName>
        <fullName evidence="9">Membrane protein DedA, SNARE-associated domain</fullName>
    </submittedName>
</protein>
<reference evidence="10" key="1">
    <citation type="submission" date="2016-10" db="EMBL/GenBank/DDBJ databases">
        <authorList>
            <person name="Varghese N."/>
        </authorList>
    </citation>
    <scope>NUCLEOTIDE SEQUENCE [LARGE SCALE GENOMIC DNA]</scope>
    <source>
        <strain evidence="10">DSM 45096 / BCRC 16803 / CGMCC 4.1857 / CIP 109030 / JCM 12277 / KCTC 19219 / NBRC 100920 / 33214</strain>
    </source>
</reference>
<dbReference type="GO" id="GO:0005886">
    <property type="term" value="C:plasma membrane"/>
    <property type="evidence" value="ECO:0007669"/>
    <property type="project" value="UniProtKB-SubCell"/>
</dbReference>
<keyword evidence="6 7" id="KW-0472">Membrane</keyword>
<feature type="domain" description="VTT" evidence="8">
    <location>
        <begin position="39"/>
        <end position="165"/>
    </location>
</feature>
<evidence type="ECO:0000256" key="1">
    <source>
        <dbReference type="ARBA" id="ARBA00004651"/>
    </source>
</evidence>
<evidence type="ECO:0000256" key="4">
    <source>
        <dbReference type="ARBA" id="ARBA00022692"/>
    </source>
</evidence>
<comment type="similarity">
    <text evidence="2">Belongs to the DedA family.</text>
</comment>
<accession>A0A1H7VVS2</accession>
<dbReference type="Pfam" id="PF09335">
    <property type="entry name" value="VTT_dom"/>
    <property type="match status" value="1"/>
</dbReference>
<evidence type="ECO:0000256" key="7">
    <source>
        <dbReference type="SAM" id="Phobius"/>
    </source>
</evidence>
<dbReference type="PANTHER" id="PTHR42709:SF6">
    <property type="entry name" value="UNDECAPRENYL PHOSPHATE TRANSPORTER A"/>
    <property type="match status" value="1"/>
</dbReference>
<evidence type="ECO:0000313" key="10">
    <source>
        <dbReference type="Proteomes" id="UP000183015"/>
    </source>
</evidence>